<feature type="transmembrane region" description="Helical" evidence="1">
    <location>
        <begin position="73"/>
        <end position="95"/>
    </location>
</feature>
<accession>K9UFF0</accession>
<dbReference type="EMBL" id="CP003600">
    <property type="protein sequence ID" value="AFY92934.1"/>
    <property type="molecule type" value="Genomic_DNA"/>
</dbReference>
<keyword evidence="1" id="KW-1133">Transmembrane helix</keyword>
<evidence type="ECO:0000313" key="2">
    <source>
        <dbReference type="EMBL" id="AFY92934.1"/>
    </source>
</evidence>
<dbReference type="HOGENOM" id="CLU_1812322_0_0_3"/>
<proteinExistence type="predicted"/>
<evidence type="ECO:0000313" key="3">
    <source>
        <dbReference type="Proteomes" id="UP000010366"/>
    </source>
</evidence>
<sequence>MLICATPAKKRKAIQRRHIFVTAVIANTTALVLGGDFNRPANAALFANMTTYIKTQATAFLTAVPSLSVVQPLLLAFLDLIPWSIILLVGAIVAWQAYTGYQSYEREDLSGAGKCILNVLVLVALLFTSSAITDAMVAGGAG</sequence>
<dbReference type="STRING" id="1173020.Cha6605_1813"/>
<dbReference type="RefSeq" id="WP_015159105.1">
    <property type="nucleotide sequence ID" value="NC_019697.1"/>
</dbReference>
<feature type="transmembrane region" description="Helical" evidence="1">
    <location>
        <begin position="19"/>
        <end position="37"/>
    </location>
</feature>
<name>K9UFF0_CHAP6</name>
<evidence type="ECO:0000256" key="1">
    <source>
        <dbReference type="SAM" id="Phobius"/>
    </source>
</evidence>
<feature type="transmembrane region" description="Helical" evidence="1">
    <location>
        <begin position="116"/>
        <end position="138"/>
    </location>
</feature>
<dbReference type="Proteomes" id="UP000010366">
    <property type="component" value="Chromosome"/>
</dbReference>
<gene>
    <name evidence="2" type="ORF">Cha6605_1813</name>
</gene>
<reference evidence="2 3" key="1">
    <citation type="submission" date="2012-05" db="EMBL/GenBank/DDBJ databases">
        <title>Finished chromosome of genome of Chamaesiphon sp. PCC 6605.</title>
        <authorList>
            <consortium name="US DOE Joint Genome Institute"/>
            <person name="Gugger M."/>
            <person name="Coursin T."/>
            <person name="Rippka R."/>
            <person name="Tandeau De Marsac N."/>
            <person name="Huntemann M."/>
            <person name="Wei C.-L."/>
            <person name="Han J."/>
            <person name="Detter J.C."/>
            <person name="Han C."/>
            <person name="Tapia R."/>
            <person name="Chen A."/>
            <person name="Kyrpides N."/>
            <person name="Mavromatis K."/>
            <person name="Markowitz V."/>
            <person name="Szeto E."/>
            <person name="Ivanova N."/>
            <person name="Pagani I."/>
            <person name="Pati A."/>
            <person name="Goodwin L."/>
            <person name="Nordberg H.P."/>
            <person name="Cantor M.N."/>
            <person name="Hua S.X."/>
            <person name="Woyke T."/>
            <person name="Kerfeld C.A."/>
        </authorList>
    </citation>
    <scope>NUCLEOTIDE SEQUENCE [LARGE SCALE GENOMIC DNA]</scope>
    <source>
        <strain evidence="3">ATCC 27169 / PCC 6605</strain>
    </source>
</reference>
<keyword evidence="1" id="KW-0812">Transmembrane</keyword>
<protein>
    <submittedName>
        <fullName evidence="2">Uncharacterized protein</fullName>
    </submittedName>
</protein>
<dbReference type="AlphaFoldDB" id="K9UFF0"/>
<keyword evidence="3" id="KW-1185">Reference proteome</keyword>
<dbReference type="KEGG" id="cmp:Cha6605_1813"/>
<organism evidence="2 3">
    <name type="scientific">Chamaesiphon minutus (strain ATCC 27169 / PCC 6605)</name>
    <dbReference type="NCBI Taxonomy" id="1173020"/>
    <lineage>
        <taxon>Bacteria</taxon>
        <taxon>Bacillati</taxon>
        <taxon>Cyanobacteriota</taxon>
        <taxon>Cyanophyceae</taxon>
        <taxon>Gomontiellales</taxon>
        <taxon>Chamaesiphonaceae</taxon>
        <taxon>Chamaesiphon</taxon>
    </lineage>
</organism>
<keyword evidence="1" id="KW-0472">Membrane</keyword>